<dbReference type="GO" id="GO:0016787">
    <property type="term" value="F:hydrolase activity"/>
    <property type="evidence" value="ECO:0007669"/>
    <property type="project" value="UniProtKB-KW"/>
</dbReference>
<dbReference type="InterPro" id="IPR029058">
    <property type="entry name" value="AB_hydrolase_fold"/>
</dbReference>
<sequence>MRATTTIGVVMALTLAVTACNGSAQEKPATPQTPPAGSPAGTDSFYKQRLSWSDCGGGFQCAKANVPIDYTKPSTGQMRISLIRLPAQNKSERIGSLFTNPGGPGGSGVDFIRQAGRSFGKDLRDRFDIIGFDPRGVGSSDPVRCMDGRRLDQYFSTDSSPDDQRELDTLAAQSKGFAEACKGRASAHLPYVGTLNAARDMDVLRAAVGDEKLTYYGASYGTYLGAFYAEQFPKKVRALVLDGAVDPKESSTQTLVEQAKGFETALRAFVADCVKRADCPLGRSEDAAIDKISAFLKQVDKTPLRNRQDARKVTESWTTMGMATALYLKEYWAVLRQAFTQAFQQQDGTLFITLADQMIERKPDGTYSNQSEANMAVNCVDKPNPPNLATYEKSVDQAEKSSPLFGAFVVWGGLPCVYWPVQTKQQPKPITAKGSAPILVIGTIRDPATPYKWSQSLASQLDSGVLLSLDGDGHTAYLQANPCISRATDNYLVTTKPPKDGTVCR</sequence>
<dbReference type="Proteomes" id="UP001596074">
    <property type="component" value="Unassembled WGS sequence"/>
</dbReference>
<evidence type="ECO:0000256" key="5">
    <source>
        <dbReference type="SAM" id="SignalP"/>
    </source>
</evidence>
<feature type="domain" description="Peptidase S33 tripeptidyl aminopeptidase-like C-terminal" evidence="6">
    <location>
        <begin position="402"/>
        <end position="504"/>
    </location>
</feature>
<keyword evidence="3 7" id="KW-0378">Hydrolase</keyword>
<feature type="chain" id="PRO_5045063322" evidence="5">
    <location>
        <begin position="25"/>
        <end position="505"/>
    </location>
</feature>
<dbReference type="Pfam" id="PF08386">
    <property type="entry name" value="Abhydrolase_4"/>
    <property type="match status" value="1"/>
</dbReference>
<dbReference type="PROSITE" id="PS51257">
    <property type="entry name" value="PROKAR_LIPOPROTEIN"/>
    <property type="match status" value="1"/>
</dbReference>
<organism evidence="7 8">
    <name type="scientific">Actinomadura rugatobispora</name>
    <dbReference type="NCBI Taxonomy" id="1994"/>
    <lineage>
        <taxon>Bacteria</taxon>
        <taxon>Bacillati</taxon>
        <taxon>Actinomycetota</taxon>
        <taxon>Actinomycetes</taxon>
        <taxon>Streptosporangiales</taxon>
        <taxon>Thermomonosporaceae</taxon>
        <taxon>Actinomadura</taxon>
    </lineage>
</organism>
<proteinExistence type="inferred from homology"/>
<evidence type="ECO:0000256" key="3">
    <source>
        <dbReference type="ARBA" id="ARBA00022801"/>
    </source>
</evidence>
<evidence type="ECO:0000313" key="8">
    <source>
        <dbReference type="Proteomes" id="UP001596074"/>
    </source>
</evidence>
<name>A0ABW1A8M9_9ACTN</name>
<evidence type="ECO:0000256" key="4">
    <source>
        <dbReference type="SAM" id="MobiDB-lite"/>
    </source>
</evidence>
<evidence type="ECO:0000259" key="6">
    <source>
        <dbReference type="Pfam" id="PF08386"/>
    </source>
</evidence>
<feature type="region of interest" description="Disordered" evidence="4">
    <location>
        <begin position="23"/>
        <end position="43"/>
    </location>
</feature>
<evidence type="ECO:0000313" key="7">
    <source>
        <dbReference type="EMBL" id="MFC5750624.1"/>
    </source>
</evidence>
<evidence type="ECO:0000256" key="1">
    <source>
        <dbReference type="ARBA" id="ARBA00010088"/>
    </source>
</evidence>
<protein>
    <submittedName>
        <fullName evidence="7">Alpha/beta hydrolase</fullName>
    </submittedName>
</protein>
<dbReference type="RefSeq" id="WP_378286376.1">
    <property type="nucleotide sequence ID" value="NZ_JBHSON010000056.1"/>
</dbReference>
<dbReference type="PANTHER" id="PTHR43248">
    <property type="entry name" value="2-SUCCINYL-6-HYDROXY-2,4-CYCLOHEXADIENE-1-CARBOXYLATE SYNTHASE"/>
    <property type="match status" value="1"/>
</dbReference>
<dbReference type="PANTHER" id="PTHR43248:SF29">
    <property type="entry name" value="TRIPEPTIDYL AMINOPEPTIDASE"/>
    <property type="match status" value="1"/>
</dbReference>
<dbReference type="InterPro" id="IPR051601">
    <property type="entry name" value="Serine_prot/Carboxylest_S33"/>
</dbReference>
<comment type="caution">
    <text evidence="7">The sequence shown here is derived from an EMBL/GenBank/DDBJ whole genome shotgun (WGS) entry which is preliminary data.</text>
</comment>
<comment type="similarity">
    <text evidence="1">Belongs to the peptidase S33 family.</text>
</comment>
<keyword evidence="2 5" id="KW-0732">Signal</keyword>
<feature type="signal peptide" evidence="5">
    <location>
        <begin position="1"/>
        <end position="24"/>
    </location>
</feature>
<dbReference type="Gene3D" id="3.40.50.1820">
    <property type="entry name" value="alpha/beta hydrolase"/>
    <property type="match status" value="1"/>
</dbReference>
<evidence type="ECO:0000256" key="2">
    <source>
        <dbReference type="ARBA" id="ARBA00022729"/>
    </source>
</evidence>
<dbReference type="EMBL" id="JBHSON010000056">
    <property type="protein sequence ID" value="MFC5750624.1"/>
    <property type="molecule type" value="Genomic_DNA"/>
</dbReference>
<reference evidence="8" key="1">
    <citation type="journal article" date="2019" name="Int. J. Syst. Evol. Microbiol.">
        <title>The Global Catalogue of Microorganisms (GCM) 10K type strain sequencing project: providing services to taxonomists for standard genome sequencing and annotation.</title>
        <authorList>
            <consortium name="The Broad Institute Genomics Platform"/>
            <consortium name="The Broad Institute Genome Sequencing Center for Infectious Disease"/>
            <person name="Wu L."/>
            <person name="Ma J."/>
        </authorList>
    </citation>
    <scope>NUCLEOTIDE SEQUENCE [LARGE SCALE GENOMIC DNA]</scope>
    <source>
        <strain evidence="8">KCTC 42087</strain>
    </source>
</reference>
<gene>
    <name evidence="7" type="ORF">ACFPZN_33805</name>
</gene>
<keyword evidence="8" id="KW-1185">Reference proteome</keyword>
<dbReference type="InterPro" id="IPR013595">
    <property type="entry name" value="Pept_S33_TAP-like_C"/>
</dbReference>
<accession>A0ABW1A8M9</accession>
<dbReference type="SUPFAM" id="SSF53474">
    <property type="entry name" value="alpha/beta-Hydrolases"/>
    <property type="match status" value="1"/>
</dbReference>